<organism evidence="2 3">
    <name type="scientific">Cymbomonas tetramitiformis</name>
    <dbReference type="NCBI Taxonomy" id="36881"/>
    <lineage>
        <taxon>Eukaryota</taxon>
        <taxon>Viridiplantae</taxon>
        <taxon>Chlorophyta</taxon>
        <taxon>Pyramimonadophyceae</taxon>
        <taxon>Pyramimonadales</taxon>
        <taxon>Pyramimonadaceae</taxon>
        <taxon>Cymbomonas</taxon>
    </lineage>
</organism>
<dbReference type="Proteomes" id="UP001190700">
    <property type="component" value="Unassembled WGS sequence"/>
</dbReference>
<dbReference type="AlphaFoldDB" id="A0AAE0GNA0"/>
<dbReference type="EMBL" id="LGRX02003970">
    <property type="protein sequence ID" value="KAK3281188.1"/>
    <property type="molecule type" value="Genomic_DNA"/>
</dbReference>
<keyword evidence="1" id="KW-1133">Transmembrane helix</keyword>
<evidence type="ECO:0000256" key="1">
    <source>
        <dbReference type="SAM" id="Phobius"/>
    </source>
</evidence>
<keyword evidence="3" id="KW-1185">Reference proteome</keyword>
<sequence length="287" mass="31401">MEQKSDHSPGGLSQKLLWILVCISLLFLGIGVKRIRDAGLRKKIFEYLLDENSDHVKGDTDSPSLAVQCCVCDTTISLGATPYSVNNINTHCETSKHREAVGAANESRAELNLQLIPAYQVITSLRATQGINNVFTSMGSGPKFKRIKEWKASEETSSGTFIRKKTAAYFGSDVFLEPLDPTLEQATNTAEQVYSWYGSPSESVVSVCMDATKVIGQLQYDRRRTAVVGGTVDQVGGAKLVVEDGMTYVDFVSQASGIVEADQVNVFGVSRHRPASCLIEVAFWPHR</sequence>
<keyword evidence="1" id="KW-0472">Membrane</keyword>
<proteinExistence type="predicted"/>
<evidence type="ECO:0000313" key="2">
    <source>
        <dbReference type="EMBL" id="KAK3281188.1"/>
    </source>
</evidence>
<accession>A0AAE0GNA0</accession>
<name>A0AAE0GNA0_9CHLO</name>
<comment type="caution">
    <text evidence="2">The sequence shown here is derived from an EMBL/GenBank/DDBJ whole genome shotgun (WGS) entry which is preliminary data.</text>
</comment>
<evidence type="ECO:0000313" key="3">
    <source>
        <dbReference type="Proteomes" id="UP001190700"/>
    </source>
</evidence>
<protein>
    <submittedName>
        <fullName evidence="2">Uncharacterized protein</fullName>
    </submittedName>
</protein>
<gene>
    <name evidence="2" type="ORF">CYMTET_11006</name>
</gene>
<feature type="transmembrane region" description="Helical" evidence="1">
    <location>
        <begin position="16"/>
        <end position="35"/>
    </location>
</feature>
<reference evidence="2 3" key="1">
    <citation type="journal article" date="2015" name="Genome Biol. Evol.">
        <title>Comparative Genomics of a Bacterivorous Green Alga Reveals Evolutionary Causalities and Consequences of Phago-Mixotrophic Mode of Nutrition.</title>
        <authorList>
            <person name="Burns J.A."/>
            <person name="Paasch A."/>
            <person name="Narechania A."/>
            <person name="Kim E."/>
        </authorList>
    </citation>
    <scope>NUCLEOTIDE SEQUENCE [LARGE SCALE GENOMIC DNA]</scope>
    <source>
        <strain evidence="2 3">PLY_AMNH</strain>
    </source>
</reference>
<keyword evidence="1" id="KW-0812">Transmembrane</keyword>